<proteinExistence type="predicted"/>
<gene>
    <name evidence="3" type="ORF">U472_13085</name>
</gene>
<evidence type="ECO:0000313" key="3">
    <source>
        <dbReference type="EMBL" id="OCL25286.1"/>
    </source>
</evidence>
<dbReference type="AlphaFoldDB" id="A0A1C0A5A6"/>
<dbReference type="InterPro" id="IPR007730">
    <property type="entry name" value="SPOR-like_dom"/>
</dbReference>
<dbReference type="RefSeq" id="WP_068719198.1">
    <property type="nucleotide sequence ID" value="NZ_LWDV01000010.1"/>
</dbReference>
<dbReference type="EMBL" id="LWDV01000010">
    <property type="protein sequence ID" value="OCL25286.1"/>
    <property type="molecule type" value="Genomic_DNA"/>
</dbReference>
<dbReference type="SUPFAM" id="SSF110997">
    <property type="entry name" value="Sporulation related repeat"/>
    <property type="match status" value="1"/>
</dbReference>
<evidence type="ECO:0000259" key="2">
    <source>
        <dbReference type="PROSITE" id="PS51724"/>
    </source>
</evidence>
<keyword evidence="1" id="KW-0812">Transmembrane</keyword>
<comment type="caution">
    <text evidence="3">The sequence shown here is derived from an EMBL/GenBank/DDBJ whole genome shotgun (WGS) entry which is preliminary data.</text>
</comment>
<name>A0A1C0A5A6_9FIRM</name>
<reference evidence="3 4" key="2">
    <citation type="submission" date="2016-08" db="EMBL/GenBank/DDBJ databases">
        <title>Orenia metallireducens sp. nov. strain Z6, a Novel Metal-reducing Firmicute from the Deep Subsurface.</title>
        <authorList>
            <person name="Maxim B.I."/>
            <person name="Kenneth K."/>
            <person name="Flynn T.M."/>
            <person name="Oloughlin E.J."/>
            <person name="Locke R.A."/>
            <person name="Weber J.R."/>
            <person name="Egan S.M."/>
            <person name="Mackie R.I."/>
            <person name="Cann I.K."/>
        </authorList>
    </citation>
    <scope>NUCLEOTIDE SEQUENCE [LARGE SCALE GENOMIC DNA]</scope>
    <source>
        <strain evidence="3 4">Z6</strain>
    </source>
</reference>
<keyword evidence="1" id="KW-1133">Transmembrane helix</keyword>
<dbReference type="InterPro" id="IPR036680">
    <property type="entry name" value="SPOR-like_sf"/>
</dbReference>
<dbReference type="Pfam" id="PF05036">
    <property type="entry name" value="SPOR"/>
    <property type="match status" value="1"/>
</dbReference>
<dbReference type="Proteomes" id="UP000093514">
    <property type="component" value="Unassembled WGS sequence"/>
</dbReference>
<accession>A0A1C0A5A6</accession>
<evidence type="ECO:0000256" key="1">
    <source>
        <dbReference type="SAM" id="Phobius"/>
    </source>
</evidence>
<keyword evidence="1" id="KW-0472">Membrane</keyword>
<sequence length="172" mass="19282">MKRNNKNLKSGMSLAVMLGSMAIIASVFGYFVCSWFLDYVTAPEEGIKSVANDQIVTEEKIDADNQANNRNQIVLAEKVEEDDADKEEEEEAEDTIVNQNMNQDLYVVQVGAFAKQINAQGLVKELQSKGFTAYITSKDPYRVQVGAFRTKEAAEELGLELKNYGFPIYIKH</sequence>
<feature type="transmembrane region" description="Helical" evidence="1">
    <location>
        <begin position="12"/>
        <end position="37"/>
    </location>
</feature>
<reference evidence="4" key="1">
    <citation type="submission" date="2016-07" db="EMBL/GenBank/DDBJ databases">
        <authorList>
            <person name="Florea S."/>
            <person name="Webb J.S."/>
            <person name="Jaromczyk J."/>
            <person name="Schardl C.L."/>
        </authorList>
    </citation>
    <scope>NUCLEOTIDE SEQUENCE [LARGE SCALE GENOMIC DNA]</scope>
    <source>
        <strain evidence="4">Z6</strain>
    </source>
</reference>
<evidence type="ECO:0000313" key="4">
    <source>
        <dbReference type="Proteomes" id="UP000093514"/>
    </source>
</evidence>
<keyword evidence="4" id="KW-1185">Reference proteome</keyword>
<dbReference type="OrthoDB" id="2112165at2"/>
<dbReference type="GO" id="GO:0042834">
    <property type="term" value="F:peptidoglycan binding"/>
    <property type="evidence" value="ECO:0007669"/>
    <property type="project" value="InterPro"/>
</dbReference>
<dbReference type="PROSITE" id="PS51724">
    <property type="entry name" value="SPOR"/>
    <property type="match status" value="1"/>
</dbReference>
<protein>
    <submittedName>
        <fullName evidence="3">Sporulation protein</fullName>
    </submittedName>
</protein>
<feature type="domain" description="SPOR" evidence="2">
    <location>
        <begin position="100"/>
        <end position="172"/>
    </location>
</feature>
<organism evidence="3 4">
    <name type="scientific">Orenia metallireducens</name>
    <dbReference type="NCBI Taxonomy" id="1413210"/>
    <lineage>
        <taxon>Bacteria</taxon>
        <taxon>Bacillati</taxon>
        <taxon>Bacillota</taxon>
        <taxon>Clostridia</taxon>
        <taxon>Halanaerobiales</taxon>
        <taxon>Halobacteroidaceae</taxon>
        <taxon>Orenia</taxon>
    </lineage>
</organism>
<dbReference type="Gene3D" id="3.30.70.1070">
    <property type="entry name" value="Sporulation related repeat"/>
    <property type="match status" value="1"/>
</dbReference>